<feature type="region of interest" description="Disordered" evidence="1">
    <location>
        <begin position="35"/>
        <end position="76"/>
    </location>
</feature>
<feature type="compositionally biased region" description="Polar residues" evidence="1">
    <location>
        <begin position="42"/>
        <end position="51"/>
    </location>
</feature>
<dbReference type="EMBL" id="CAUJNA010002469">
    <property type="protein sequence ID" value="CAJ1393069.1"/>
    <property type="molecule type" value="Genomic_DNA"/>
</dbReference>
<organism evidence="2 3">
    <name type="scientific">Effrenium voratum</name>
    <dbReference type="NCBI Taxonomy" id="2562239"/>
    <lineage>
        <taxon>Eukaryota</taxon>
        <taxon>Sar</taxon>
        <taxon>Alveolata</taxon>
        <taxon>Dinophyceae</taxon>
        <taxon>Suessiales</taxon>
        <taxon>Symbiodiniaceae</taxon>
        <taxon>Effrenium</taxon>
    </lineage>
</organism>
<accession>A0AA36N5E2</accession>
<evidence type="ECO:0000313" key="3">
    <source>
        <dbReference type="Proteomes" id="UP001178507"/>
    </source>
</evidence>
<gene>
    <name evidence="2" type="ORF">EVOR1521_LOCUS18012</name>
</gene>
<dbReference type="AlphaFoldDB" id="A0AA36N5E2"/>
<comment type="caution">
    <text evidence="2">The sequence shown here is derived from an EMBL/GenBank/DDBJ whole genome shotgun (WGS) entry which is preliminary data.</text>
</comment>
<feature type="compositionally biased region" description="Polar residues" evidence="1">
    <location>
        <begin position="471"/>
        <end position="480"/>
    </location>
</feature>
<evidence type="ECO:0000256" key="1">
    <source>
        <dbReference type="SAM" id="MobiDB-lite"/>
    </source>
</evidence>
<keyword evidence="3" id="KW-1185">Reference proteome</keyword>
<feature type="region of interest" description="Disordered" evidence="1">
    <location>
        <begin position="460"/>
        <end position="501"/>
    </location>
</feature>
<evidence type="ECO:0000313" key="2">
    <source>
        <dbReference type="EMBL" id="CAJ1393069.1"/>
    </source>
</evidence>
<proteinExistence type="predicted"/>
<dbReference type="Proteomes" id="UP001178507">
    <property type="component" value="Unassembled WGS sequence"/>
</dbReference>
<reference evidence="2" key="1">
    <citation type="submission" date="2023-08" db="EMBL/GenBank/DDBJ databases">
        <authorList>
            <person name="Chen Y."/>
            <person name="Shah S."/>
            <person name="Dougan E. K."/>
            <person name="Thang M."/>
            <person name="Chan C."/>
        </authorList>
    </citation>
    <scope>NUCLEOTIDE SEQUENCE</scope>
</reference>
<name>A0AA36N5E2_9DINO</name>
<protein>
    <submittedName>
        <fullName evidence="2">Uncharacterized protein</fullName>
    </submittedName>
</protein>
<sequence>MRVPGNKVEDRAAEAIKKIGSVQIQQALNQPNPWQALKGVGNQAQIQSRASTKFGAAKPRQRKEPKPQSGKAPQIQEVDPMGVVIKEGIFEDENQEVVKQIQLSEVAVNARGLEFTCITEALPFLKAQNSISPDALGLLTTQPLPDELRGGLNITDVQFPALYKDTQEAILLRGTLIDVGDLRIAKKANPSAPAIELVDTVIVKIIGYRDEMDDHWERVLASPAKTLMDKLDALHLCKTPLCKGHCRAYHAAVEEDINQVVQDVWGRSFQKMAGGKTDHSQAEMVQIFARIPRLALRQLNQESGRTGVYIEPRAESTLGPCPGFAVVWLPGKTLAEAQHIMATHEKALGIARLGQKWGIRVKTEDEAMLFGALRPGQIFMQLKLNAIYKVYPLPYGMQRAGVVALMKQWGWAAKPLQPARGSAAGGAWEVGAEKDPPSFAMQGPQGEVLIQLVKSLNRKTDGHPAPVIPQRTRQYLQSDKQGVKPKHGGSNTQDPWQQGTDPWSTWFHDHCKGSSRDTTTGNATTQKLQQLEHQLKEDVKRTVHSEISSLHGGAMETEDPRLGQLEVAVQELRHQNTKFEGWFTQVHALCATVDSQQKDIQAIRQEVQDQPNQIQTAMQTALQTMGSQFSMQFQQLQEAIVDLKGTGHADKKQRAE</sequence>
<feature type="compositionally biased region" description="Polar residues" evidence="1">
    <location>
        <begin position="489"/>
        <end position="501"/>
    </location>
</feature>